<evidence type="ECO:0000313" key="2">
    <source>
        <dbReference type="Proteomes" id="UP001286313"/>
    </source>
</evidence>
<evidence type="ECO:0000313" key="1">
    <source>
        <dbReference type="EMBL" id="KAK3878375.1"/>
    </source>
</evidence>
<keyword evidence="2" id="KW-1185">Reference proteome</keyword>
<protein>
    <submittedName>
        <fullName evidence="1">Uncharacterized protein</fullName>
    </submittedName>
</protein>
<dbReference type="Proteomes" id="UP001286313">
    <property type="component" value="Unassembled WGS sequence"/>
</dbReference>
<dbReference type="EMBL" id="JAWQEG010001559">
    <property type="protein sequence ID" value="KAK3878375.1"/>
    <property type="molecule type" value="Genomic_DNA"/>
</dbReference>
<dbReference type="AlphaFoldDB" id="A0AAE1FRN4"/>
<sequence length="108" mass="12412">MSITSIKYVISYLAKGPDMAIISIQEVDKNDEIECYLVGRYVGPVEAATRIFGFKIHLQHPRVQQLEIHLENEQIITFNPENCRPKISNPRQTTLTAVMELKKNYSFS</sequence>
<gene>
    <name evidence="1" type="ORF">Pcinc_016959</name>
</gene>
<name>A0AAE1FRN4_PETCI</name>
<accession>A0AAE1FRN4</accession>
<comment type="caution">
    <text evidence="1">The sequence shown here is derived from an EMBL/GenBank/DDBJ whole genome shotgun (WGS) entry which is preliminary data.</text>
</comment>
<reference evidence="1" key="1">
    <citation type="submission" date="2023-10" db="EMBL/GenBank/DDBJ databases">
        <title>Genome assemblies of two species of porcelain crab, Petrolisthes cinctipes and Petrolisthes manimaculis (Anomura: Porcellanidae).</title>
        <authorList>
            <person name="Angst P."/>
        </authorList>
    </citation>
    <scope>NUCLEOTIDE SEQUENCE</scope>
    <source>
        <strain evidence="1">PB745_01</strain>
        <tissue evidence="1">Gill</tissue>
    </source>
</reference>
<organism evidence="1 2">
    <name type="scientific">Petrolisthes cinctipes</name>
    <name type="common">Flat porcelain crab</name>
    <dbReference type="NCBI Taxonomy" id="88211"/>
    <lineage>
        <taxon>Eukaryota</taxon>
        <taxon>Metazoa</taxon>
        <taxon>Ecdysozoa</taxon>
        <taxon>Arthropoda</taxon>
        <taxon>Crustacea</taxon>
        <taxon>Multicrustacea</taxon>
        <taxon>Malacostraca</taxon>
        <taxon>Eumalacostraca</taxon>
        <taxon>Eucarida</taxon>
        <taxon>Decapoda</taxon>
        <taxon>Pleocyemata</taxon>
        <taxon>Anomura</taxon>
        <taxon>Galatheoidea</taxon>
        <taxon>Porcellanidae</taxon>
        <taxon>Petrolisthes</taxon>
    </lineage>
</organism>
<proteinExistence type="predicted"/>